<feature type="binding site" evidence="9">
    <location>
        <position position="42"/>
    </location>
    <ligand>
        <name>ATP</name>
        <dbReference type="ChEBI" id="CHEBI:30616"/>
    </ligand>
</feature>
<protein>
    <recommendedName>
        <fullName evidence="1">non-specific serine/threonine protein kinase</fullName>
        <ecNumber evidence="1">2.7.11.1</ecNumber>
    </recommendedName>
</protein>
<dbReference type="Pfam" id="PF03793">
    <property type="entry name" value="PASTA"/>
    <property type="match status" value="2"/>
</dbReference>
<feature type="compositionally biased region" description="Basic and acidic residues" evidence="10">
    <location>
        <begin position="545"/>
        <end position="560"/>
    </location>
</feature>
<dbReference type="PROSITE" id="PS50011">
    <property type="entry name" value="PROTEIN_KINASE_DOM"/>
    <property type="match status" value="1"/>
</dbReference>
<dbReference type="EC" id="2.7.11.1" evidence="1"/>
<evidence type="ECO:0000259" key="13">
    <source>
        <dbReference type="PROSITE" id="PS51178"/>
    </source>
</evidence>
<organism evidence="14 15">
    <name type="scientific">Rubrobacter marinus</name>
    <dbReference type="NCBI Taxonomy" id="2653852"/>
    <lineage>
        <taxon>Bacteria</taxon>
        <taxon>Bacillati</taxon>
        <taxon>Actinomycetota</taxon>
        <taxon>Rubrobacteria</taxon>
        <taxon>Rubrobacterales</taxon>
        <taxon>Rubrobacteraceae</taxon>
        <taxon>Rubrobacter</taxon>
    </lineage>
</organism>
<proteinExistence type="predicted"/>
<evidence type="ECO:0000256" key="3">
    <source>
        <dbReference type="ARBA" id="ARBA00022679"/>
    </source>
</evidence>
<gene>
    <name evidence="14" type="primary">pknB</name>
    <name evidence="14" type="ORF">GBA65_08825</name>
</gene>
<dbReference type="Gene3D" id="1.10.510.10">
    <property type="entry name" value="Transferase(Phosphotransferase) domain 1"/>
    <property type="match status" value="1"/>
</dbReference>
<evidence type="ECO:0000256" key="9">
    <source>
        <dbReference type="PROSITE-ProRule" id="PRU10141"/>
    </source>
</evidence>
<evidence type="ECO:0000256" key="6">
    <source>
        <dbReference type="ARBA" id="ARBA00022840"/>
    </source>
</evidence>
<keyword evidence="5 14" id="KW-0418">Kinase</keyword>
<dbReference type="NCBIfam" id="NF033483">
    <property type="entry name" value="PknB_PASTA_kin"/>
    <property type="match status" value="1"/>
</dbReference>
<keyword evidence="11" id="KW-0812">Transmembrane</keyword>
<dbReference type="CDD" id="cd14014">
    <property type="entry name" value="STKc_PknB_like"/>
    <property type="match status" value="1"/>
</dbReference>
<dbReference type="KEGG" id="rmar:GBA65_08825"/>
<accession>A0A6G8PWT7</accession>
<dbReference type="FunFam" id="1.10.510.10:FF:000021">
    <property type="entry name" value="Serine/threonine protein kinase"/>
    <property type="match status" value="1"/>
</dbReference>
<dbReference type="PANTHER" id="PTHR43289:SF34">
    <property type="entry name" value="SERINE_THREONINE-PROTEIN KINASE YBDM-RELATED"/>
    <property type="match status" value="1"/>
</dbReference>
<dbReference type="SUPFAM" id="SSF56112">
    <property type="entry name" value="Protein kinase-like (PK-like)"/>
    <property type="match status" value="1"/>
</dbReference>
<evidence type="ECO:0000256" key="10">
    <source>
        <dbReference type="SAM" id="MobiDB-lite"/>
    </source>
</evidence>
<keyword evidence="3" id="KW-0808">Transferase</keyword>
<dbReference type="AlphaFoldDB" id="A0A6G8PWT7"/>
<dbReference type="Gene3D" id="3.30.200.20">
    <property type="entry name" value="Phosphorylase Kinase, domain 1"/>
    <property type="match status" value="1"/>
</dbReference>
<evidence type="ECO:0000256" key="8">
    <source>
        <dbReference type="ARBA" id="ARBA00048679"/>
    </source>
</evidence>
<dbReference type="Pfam" id="PF00069">
    <property type="entry name" value="Pkinase"/>
    <property type="match status" value="1"/>
</dbReference>
<dbReference type="GO" id="GO:0005524">
    <property type="term" value="F:ATP binding"/>
    <property type="evidence" value="ECO:0007669"/>
    <property type="project" value="UniProtKB-UniRule"/>
</dbReference>
<keyword evidence="11" id="KW-1133">Transmembrane helix</keyword>
<evidence type="ECO:0000256" key="2">
    <source>
        <dbReference type="ARBA" id="ARBA00022527"/>
    </source>
</evidence>
<reference evidence="14 15" key="1">
    <citation type="submission" date="2019-10" db="EMBL/GenBank/DDBJ databases">
        <title>Rubrobacter sp nov SCSIO 52915 isolated from a deep-sea sediment in the South China Sea.</title>
        <authorList>
            <person name="Chen R.W."/>
        </authorList>
    </citation>
    <scope>NUCLEOTIDE SEQUENCE [LARGE SCALE GENOMIC DNA]</scope>
    <source>
        <strain evidence="14 15">SCSIO 52915</strain>
    </source>
</reference>
<feature type="region of interest" description="Disordered" evidence="10">
    <location>
        <begin position="292"/>
        <end position="322"/>
    </location>
</feature>
<evidence type="ECO:0000313" key="14">
    <source>
        <dbReference type="EMBL" id="QIN78607.1"/>
    </source>
</evidence>
<dbReference type="SMART" id="SM00220">
    <property type="entry name" value="S_TKc"/>
    <property type="match status" value="1"/>
</dbReference>
<dbReference type="CDD" id="cd06577">
    <property type="entry name" value="PASTA_pknB"/>
    <property type="match status" value="2"/>
</dbReference>
<evidence type="ECO:0000256" key="4">
    <source>
        <dbReference type="ARBA" id="ARBA00022741"/>
    </source>
</evidence>
<sequence>MPRMEQMVVDNRYALVRALGSGGMAKVYLAHDEVLGRDVALKMLRGAYAEDGEFVERFKREAQAAARLSHPNIVAVYDRGRAEDGSYYIAMEYVPGGTLKDRIVRDGALAPGVAAGVAEQIADALSAAHEEGVIHRDIKPQNALVTRTGDVKVTDFGIARAAASPSVTATSVVLGTAAYMSPEQAQGKTVGPQSDLYSLGVVLYEMLTGALPFEAENPVAVSLKHVNDPAPSPREANPEVPEALDAITLRLLAKDPNDRYPSASALADDLSRIQSGLAPTVVEAEKTKLLSAPLAPLPRDRGRTAKTAVAPPRPAPQTENRRRGGGLLRLLAPLLVGVALLAGIAYALTAGDNANTNSGNEQPAAQAPSVQVPDVRGQTEEAATQTLQAAGFGVEAEREESTWEQFDTVVDQSPSPGESVGENETITLTVGNGPDEVVVPDLVLASEAAATLEFEGLALGSVEEVSSDFVPAGQVIETNPAEGTEVDRDTVVDIVVSTGPATVAAPSQPVPPDGSVQGGSRTRAEGRSSPATGQRRRGQRRRPRLERSDPRREQRQRWQR</sequence>
<dbReference type="GO" id="GO:0004674">
    <property type="term" value="F:protein serine/threonine kinase activity"/>
    <property type="evidence" value="ECO:0007669"/>
    <property type="project" value="UniProtKB-KW"/>
</dbReference>
<dbReference type="SMART" id="SM00740">
    <property type="entry name" value="PASTA"/>
    <property type="match status" value="2"/>
</dbReference>
<feature type="domain" description="Protein kinase" evidence="12">
    <location>
        <begin position="13"/>
        <end position="273"/>
    </location>
</feature>
<feature type="region of interest" description="Disordered" evidence="10">
    <location>
        <begin position="500"/>
        <end position="560"/>
    </location>
</feature>
<evidence type="ECO:0000259" key="12">
    <source>
        <dbReference type="PROSITE" id="PS50011"/>
    </source>
</evidence>
<dbReference type="PROSITE" id="PS51178">
    <property type="entry name" value="PASTA"/>
    <property type="match status" value="2"/>
</dbReference>
<dbReference type="Gene3D" id="3.30.10.20">
    <property type="match status" value="2"/>
</dbReference>
<dbReference type="InterPro" id="IPR017441">
    <property type="entry name" value="Protein_kinase_ATP_BS"/>
</dbReference>
<dbReference type="PANTHER" id="PTHR43289">
    <property type="entry name" value="MITOGEN-ACTIVATED PROTEIN KINASE KINASE KINASE 20-RELATED"/>
    <property type="match status" value="1"/>
</dbReference>
<keyword evidence="2" id="KW-0723">Serine/threonine-protein kinase</keyword>
<dbReference type="InterPro" id="IPR000719">
    <property type="entry name" value="Prot_kinase_dom"/>
</dbReference>
<keyword evidence="15" id="KW-1185">Reference proteome</keyword>
<dbReference type="GO" id="GO:0045717">
    <property type="term" value="P:negative regulation of fatty acid biosynthetic process"/>
    <property type="evidence" value="ECO:0007669"/>
    <property type="project" value="UniProtKB-ARBA"/>
</dbReference>
<feature type="domain" description="PASTA" evidence="13">
    <location>
        <begin position="366"/>
        <end position="432"/>
    </location>
</feature>
<dbReference type="FunFam" id="3.30.200.20:FF:000035">
    <property type="entry name" value="Serine/threonine protein kinase Stk1"/>
    <property type="match status" value="1"/>
</dbReference>
<evidence type="ECO:0000313" key="15">
    <source>
        <dbReference type="Proteomes" id="UP000502706"/>
    </source>
</evidence>
<name>A0A6G8PWT7_9ACTN</name>
<evidence type="ECO:0000256" key="7">
    <source>
        <dbReference type="ARBA" id="ARBA00047899"/>
    </source>
</evidence>
<dbReference type="PROSITE" id="PS00107">
    <property type="entry name" value="PROTEIN_KINASE_ATP"/>
    <property type="match status" value="1"/>
</dbReference>
<dbReference type="Proteomes" id="UP000502706">
    <property type="component" value="Chromosome"/>
</dbReference>
<feature type="transmembrane region" description="Helical" evidence="11">
    <location>
        <begin position="327"/>
        <end position="348"/>
    </location>
</feature>
<evidence type="ECO:0000256" key="11">
    <source>
        <dbReference type="SAM" id="Phobius"/>
    </source>
</evidence>
<dbReference type="InterPro" id="IPR005543">
    <property type="entry name" value="PASTA_dom"/>
</dbReference>
<dbReference type="EMBL" id="CP045121">
    <property type="protein sequence ID" value="QIN78607.1"/>
    <property type="molecule type" value="Genomic_DNA"/>
</dbReference>
<dbReference type="SUPFAM" id="SSF54184">
    <property type="entry name" value="Penicillin-binding protein 2x (pbp-2x), c-terminal domain"/>
    <property type="match status" value="1"/>
</dbReference>
<keyword evidence="11" id="KW-0472">Membrane</keyword>
<feature type="region of interest" description="Disordered" evidence="10">
    <location>
        <begin position="357"/>
        <end position="376"/>
    </location>
</feature>
<keyword evidence="6 9" id="KW-0067">ATP-binding</keyword>
<evidence type="ECO:0000256" key="5">
    <source>
        <dbReference type="ARBA" id="ARBA00022777"/>
    </source>
</evidence>
<evidence type="ECO:0000256" key="1">
    <source>
        <dbReference type="ARBA" id="ARBA00012513"/>
    </source>
</evidence>
<feature type="compositionally biased region" description="Basic residues" evidence="10">
    <location>
        <begin position="534"/>
        <end position="544"/>
    </location>
</feature>
<comment type="catalytic activity">
    <reaction evidence="8">
        <text>L-seryl-[protein] + ATP = O-phospho-L-seryl-[protein] + ADP + H(+)</text>
        <dbReference type="Rhea" id="RHEA:17989"/>
        <dbReference type="Rhea" id="RHEA-COMP:9863"/>
        <dbReference type="Rhea" id="RHEA-COMP:11604"/>
        <dbReference type="ChEBI" id="CHEBI:15378"/>
        <dbReference type="ChEBI" id="CHEBI:29999"/>
        <dbReference type="ChEBI" id="CHEBI:30616"/>
        <dbReference type="ChEBI" id="CHEBI:83421"/>
        <dbReference type="ChEBI" id="CHEBI:456216"/>
        <dbReference type="EC" id="2.7.11.1"/>
    </reaction>
</comment>
<keyword evidence="4 9" id="KW-0547">Nucleotide-binding</keyword>
<dbReference type="InterPro" id="IPR011009">
    <property type="entry name" value="Kinase-like_dom_sf"/>
</dbReference>
<comment type="catalytic activity">
    <reaction evidence="7">
        <text>L-threonyl-[protein] + ATP = O-phospho-L-threonyl-[protein] + ADP + H(+)</text>
        <dbReference type="Rhea" id="RHEA:46608"/>
        <dbReference type="Rhea" id="RHEA-COMP:11060"/>
        <dbReference type="Rhea" id="RHEA-COMP:11605"/>
        <dbReference type="ChEBI" id="CHEBI:15378"/>
        <dbReference type="ChEBI" id="CHEBI:30013"/>
        <dbReference type="ChEBI" id="CHEBI:30616"/>
        <dbReference type="ChEBI" id="CHEBI:61977"/>
        <dbReference type="ChEBI" id="CHEBI:456216"/>
        <dbReference type="EC" id="2.7.11.1"/>
    </reaction>
</comment>
<feature type="domain" description="PASTA" evidence="13">
    <location>
        <begin position="433"/>
        <end position="498"/>
    </location>
</feature>